<organism evidence="8 9">
    <name type="scientific">Cohnella zeiphila</name>
    <dbReference type="NCBI Taxonomy" id="2761120"/>
    <lineage>
        <taxon>Bacteria</taxon>
        <taxon>Bacillati</taxon>
        <taxon>Bacillota</taxon>
        <taxon>Bacilli</taxon>
        <taxon>Bacillales</taxon>
        <taxon>Paenibacillaceae</taxon>
        <taxon>Cohnella</taxon>
    </lineage>
</organism>
<keyword evidence="3 5" id="KW-0238">DNA-binding</keyword>
<dbReference type="PANTHER" id="PTHR30349:SF64">
    <property type="entry name" value="PROPHAGE INTEGRASE INTD-RELATED"/>
    <property type="match status" value="1"/>
</dbReference>
<comment type="similarity">
    <text evidence="1">Belongs to the 'phage' integrase family.</text>
</comment>
<dbReference type="InterPro" id="IPR044068">
    <property type="entry name" value="CB"/>
</dbReference>
<dbReference type="PROSITE" id="PS51900">
    <property type="entry name" value="CB"/>
    <property type="match status" value="1"/>
</dbReference>
<dbReference type="Pfam" id="PF00589">
    <property type="entry name" value="Phage_integrase"/>
    <property type="match status" value="1"/>
</dbReference>
<dbReference type="SUPFAM" id="SSF56349">
    <property type="entry name" value="DNA breaking-rejoining enzymes"/>
    <property type="match status" value="1"/>
</dbReference>
<evidence type="ECO:0000256" key="1">
    <source>
        <dbReference type="ARBA" id="ARBA00008857"/>
    </source>
</evidence>
<dbReference type="Gene3D" id="1.10.150.130">
    <property type="match status" value="1"/>
</dbReference>
<dbReference type="GO" id="GO:0015074">
    <property type="term" value="P:DNA integration"/>
    <property type="evidence" value="ECO:0007669"/>
    <property type="project" value="UniProtKB-KW"/>
</dbReference>
<protein>
    <submittedName>
        <fullName evidence="8">Tyrosine-type recombinase/integrase</fullName>
    </submittedName>
</protein>
<dbReference type="InterPro" id="IPR002104">
    <property type="entry name" value="Integrase_catalytic"/>
</dbReference>
<dbReference type="PROSITE" id="PS51898">
    <property type="entry name" value="TYR_RECOMBINASE"/>
    <property type="match status" value="1"/>
</dbReference>
<dbReference type="PANTHER" id="PTHR30349">
    <property type="entry name" value="PHAGE INTEGRASE-RELATED"/>
    <property type="match status" value="1"/>
</dbReference>
<dbReference type="CDD" id="cd00397">
    <property type="entry name" value="DNA_BRE_C"/>
    <property type="match status" value="1"/>
</dbReference>
<evidence type="ECO:0000259" key="7">
    <source>
        <dbReference type="PROSITE" id="PS51900"/>
    </source>
</evidence>
<comment type="caution">
    <text evidence="8">The sequence shown here is derived from an EMBL/GenBank/DDBJ whole genome shotgun (WGS) entry which is preliminary data.</text>
</comment>
<dbReference type="InterPro" id="IPR013762">
    <property type="entry name" value="Integrase-like_cat_sf"/>
</dbReference>
<dbReference type="EMBL" id="JACJVO010000010">
    <property type="protein sequence ID" value="MBB6731232.1"/>
    <property type="molecule type" value="Genomic_DNA"/>
</dbReference>
<proteinExistence type="inferred from homology"/>
<evidence type="ECO:0000313" key="8">
    <source>
        <dbReference type="EMBL" id="MBB6731232.1"/>
    </source>
</evidence>
<dbReference type="InterPro" id="IPR011010">
    <property type="entry name" value="DNA_brk_join_enz"/>
</dbReference>
<evidence type="ECO:0000256" key="4">
    <source>
        <dbReference type="ARBA" id="ARBA00023172"/>
    </source>
</evidence>
<gene>
    <name evidence="8" type="ORF">H7C18_09965</name>
</gene>
<evidence type="ECO:0000313" key="9">
    <source>
        <dbReference type="Proteomes" id="UP000564644"/>
    </source>
</evidence>
<evidence type="ECO:0000256" key="2">
    <source>
        <dbReference type="ARBA" id="ARBA00022908"/>
    </source>
</evidence>
<name>A0A7X0SJR1_9BACL</name>
<feature type="domain" description="Core-binding (CB)" evidence="7">
    <location>
        <begin position="6"/>
        <end position="90"/>
    </location>
</feature>
<dbReference type="InterPro" id="IPR050090">
    <property type="entry name" value="Tyrosine_recombinase_XerCD"/>
</dbReference>
<keyword evidence="4" id="KW-0233">DNA recombination</keyword>
<dbReference type="Pfam" id="PF02899">
    <property type="entry name" value="Phage_int_SAM_1"/>
    <property type="match status" value="1"/>
</dbReference>
<dbReference type="Gene3D" id="1.10.443.10">
    <property type="entry name" value="Intergrase catalytic core"/>
    <property type="match status" value="1"/>
</dbReference>
<reference evidence="8 9" key="1">
    <citation type="submission" date="2020-08" db="EMBL/GenBank/DDBJ databases">
        <title>Cohnella phylogeny.</title>
        <authorList>
            <person name="Dunlap C."/>
        </authorList>
    </citation>
    <scope>NUCLEOTIDE SEQUENCE [LARGE SCALE GENOMIC DNA]</scope>
    <source>
        <strain evidence="8 9">CBP 2801</strain>
    </source>
</reference>
<dbReference type="AlphaFoldDB" id="A0A7X0SJR1"/>
<dbReference type="InterPro" id="IPR010998">
    <property type="entry name" value="Integrase_recombinase_N"/>
</dbReference>
<dbReference type="Proteomes" id="UP000564644">
    <property type="component" value="Unassembled WGS sequence"/>
</dbReference>
<evidence type="ECO:0000259" key="6">
    <source>
        <dbReference type="PROSITE" id="PS51898"/>
    </source>
</evidence>
<evidence type="ECO:0000256" key="3">
    <source>
        <dbReference type="ARBA" id="ARBA00023125"/>
    </source>
</evidence>
<dbReference type="GO" id="GO:0003677">
    <property type="term" value="F:DNA binding"/>
    <property type="evidence" value="ECO:0007669"/>
    <property type="project" value="UniProtKB-UniRule"/>
</dbReference>
<feature type="domain" description="Tyr recombinase" evidence="6">
    <location>
        <begin position="112"/>
        <end position="289"/>
    </location>
</feature>
<dbReference type="RefSeq" id="WP_185128907.1">
    <property type="nucleotide sequence ID" value="NZ_JACJVO010000010.1"/>
</dbReference>
<sequence length="289" mass="33289">MTESLEGTEDLLISFERFLARQCKEESTIRMYIAEVRKFLGWVRRSGRTLPEIRMDDLLSFRGDLEKAGVRSATINKSLSVVSTFFKWAHAQGHASGNPAEHVRIIDTQKAAPPRWLSAEEEEKLLKIAAMEQNPFKRARNLALLHTMLYAGLRVEEVSDLRLESLRENELLVFHGEEPARAVPLSPESSAQLREWVRLRGEAGKTEYVRSPYLFITERMGAMQPRAVQFVVEGYSEKLGFPVLCQHLRHTYCRRLAEQDMPIERIQRLAGQKSPTTTRRYFQGLDHFS</sequence>
<keyword evidence="9" id="KW-1185">Reference proteome</keyword>
<dbReference type="GO" id="GO:0006310">
    <property type="term" value="P:DNA recombination"/>
    <property type="evidence" value="ECO:0007669"/>
    <property type="project" value="UniProtKB-KW"/>
</dbReference>
<dbReference type="InterPro" id="IPR004107">
    <property type="entry name" value="Integrase_SAM-like_N"/>
</dbReference>
<evidence type="ECO:0000256" key="5">
    <source>
        <dbReference type="PROSITE-ProRule" id="PRU01248"/>
    </source>
</evidence>
<keyword evidence="2" id="KW-0229">DNA integration</keyword>
<accession>A0A7X0SJR1</accession>